<dbReference type="Proteomes" id="UP000503349">
    <property type="component" value="Chromosome 4"/>
</dbReference>
<proteinExistence type="predicted"/>
<feature type="compositionally biased region" description="Basic and acidic residues" evidence="1">
    <location>
        <begin position="29"/>
        <end position="38"/>
    </location>
</feature>
<name>A0A6G1PE71_CHAAH</name>
<feature type="compositionally biased region" description="Acidic residues" evidence="1">
    <location>
        <begin position="1"/>
        <end position="11"/>
    </location>
</feature>
<evidence type="ECO:0000313" key="2">
    <source>
        <dbReference type="EMBL" id="KAF3688318.1"/>
    </source>
</evidence>
<protein>
    <submittedName>
        <fullName evidence="2">Uncharacterized protein</fullName>
    </submittedName>
</protein>
<reference evidence="2 3" key="1">
    <citation type="submission" date="2019-02" db="EMBL/GenBank/DDBJ databases">
        <title>Opniocepnalus argus genome.</title>
        <authorList>
            <person name="Zhou C."/>
            <person name="Xiao S."/>
        </authorList>
    </citation>
    <scope>NUCLEOTIDE SEQUENCE [LARGE SCALE GENOMIC DNA]</scope>
    <source>
        <strain evidence="2">OARG1902GOOAL</strain>
        <tissue evidence="2">Muscle</tissue>
    </source>
</reference>
<sequence length="100" mass="11210">MDQCEDREEGDPPSKTTLCGEPESQTKAQRPEKLHRPDSAGPEPGHICAPYKNNESADLYIHFKKGQVSDEKICPESPGSDQTDHSRDSPLTFRQSDDKR</sequence>
<organism evidence="2 3">
    <name type="scientific">Channa argus</name>
    <name type="common">Northern snakehead</name>
    <name type="synonym">Ophicephalus argus</name>
    <dbReference type="NCBI Taxonomy" id="215402"/>
    <lineage>
        <taxon>Eukaryota</taxon>
        <taxon>Metazoa</taxon>
        <taxon>Chordata</taxon>
        <taxon>Craniata</taxon>
        <taxon>Vertebrata</taxon>
        <taxon>Euteleostomi</taxon>
        <taxon>Actinopterygii</taxon>
        <taxon>Neopterygii</taxon>
        <taxon>Teleostei</taxon>
        <taxon>Neoteleostei</taxon>
        <taxon>Acanthomorphata</taxon>
        <taxon>Anabantaria</taxon>
        <taxon>Anabantiformes</taxon>
        <taxon>Channoidei</taxon>
        <taxon>Channidae</taxon>
        <taxon>Channa</taxon>
    </lineage>
</organism>
<evidence type="ECO:0000313" key="3">
    <source>
        <dbReference type="Proteomes" id="UP000503349"/>
    </source>
</evidence>
<feature type="region of interest" description="Disordered" evidence="1">
    <location>
        <begin position="1"/>
        <end position="52"/>
    </location>
</feature>
<gene>
    <name evidence="2" type="ORF">EXN66_Car003990</name>
</gene>
<feature type="region of interest" description="Disordered" evidence="1">
    <location>
        <begin position="69"/>
        <end position="100"/>
    </location>
</feature>
<evidence type="ECO:0000256" key="1">
    <source>
        <dbReference type="SAM" id="MobiDB-lite"/>
    </source>
</evidence>
<dbReference type="EMBL" id="CM015715">
    <property type="protein sequence ID" value="KAF3688318.1"/>
    <property type="molecule type" value="Genomic_DNA"/>
</dbReference>
<dbReference type="AlphaFoldDB" id="A0A6G1PE71"/>
<reference evidence="3" key="2">
    <citation type="submission" date="2019-02" db="EMBL/GenBank/DDBJ databases">
        <title>Opniocepnalus argus Var Kimnra genome.</title>
        <authorList>
            <person name="Zhou C."/>
            <person name="Xiao S."/>
        </authorList>
    </citation>
    <scope>NUCLEOTIDE SEQUENCE [LARGE SCALE GENOMIC DNA]</scope>
</reference>
<accession>A0A6G1PE71</accession>
<keyword evidence="3" id="KW-1185">Reference proteome</keyword>